<evidence type="ECO:0008006" key="5">
    <source>
        <dbReference type="Google" id="ProtNLM"/>
    </source>
</evidence>
<dbReference type="EMBL" id="CAJNNW010036312">
    <property type="protein sequence ID" value="CAE8733289.1"/>
    <property type="molecule type" value="Genomic_DNA"/>
</dbReference>
<feature type="chain" id="PRO_5036221986" description="Cellulase" evidence="1">
    <location>
        <begin position="24"/>
        <end position="185"/>
    </location>
</feature>
<name>A0A813G5N1_POLGL</name>
<evidence type="ECO:0000313" key="4">
    <source>
        <dbReference type="Proteomes" id="UP000654075"/>
    </source>
</evidence>
<comment type="caution">
    <text evidence="2">The sequence shown here is derived from an EMBL/GenBank/DDBJ whole genome shotgun (WGS) entry which is preliminary data.</text>
</comment>
<keyword evidence="4" id="KW-1185">Reference proteome</keyword>
<proteinExistence type="predicted"/>
<evidence type="ECO:0000313" key="2">
    <source>
        <dbReference type="EMBL" id="CAE8617989.1"/>
    </source>
</evidence>
<feature type="signal peptide" evidence="1">
    <location>
        <begin position="1"/>
        <end position="23"/>
    </location>
</feature>
<accession>A0A813G5N1</accession>
<gene>
    <name evidence="2" type="ORF">PGLA1383_LOCUS35646</name>
    <name evidence="3" type="ORF">PGLA2088_LOCUS46782</name>
</gene>
<dbReference type="AlphaFoldDB" id="A0A813G5N1"/>
<reference evidence="2" key="1">
    <citation type="submission" date="2021-02" db="EMBL/GenBank/DDBJ databases">
        <authorList>
            <person name="Dougan E. K."/>
            <person name="Rhodes N."/>
            <person name="Thang M."/>
            <person name="Chan C."/>
        </authorList>
    </citation>
    <scope>NUCLEOTIDE SEQUENCE</scope>
</reference>
<evidence type="ECO:0000313" key="3">
    <source>
        <dbReference type="EMBL" id="CAE8733289.1"/>
    </source>
</evidence>
<evidence type="ECO:0000256" key="1">
    <source>
        <dbReference type="SAM" id="SignalP"/>
    </source>
</evidence>
<dbReference type="EMBL" id="CAJNNV010026360">
    <property type="protein sequence ID" value="CAE8617989.1"/>
    <property type="molecule type" value="Genomic_DNA"/>
</dbReference>
<sequence>MSSTLRDRVSLVVAAAMVTTTLAATTAPKAAAAPKILVMSGACDYRGSLNGMTFELQGTTADGEPYYKGNDMRFEPYYENYIYHDADCDGSGSAPRWVLDGDNPSSGGFGGCCEDVGCNYDARLDAKSPVGPATWRMYCGSELSGLGWQDVNLTLSEVNNTATSMAVGHGSVAVTIAATIFVGAM</sequence>
<dbReference type="Proteomes" id="UP000626109">
    <property type="component" value="Unassembled WGS sequence"/>
</dbReference>
<organism evidence="2 4">
    <name type="scientific">Polarella glacialis</name>
    <name type="common">Dinoflagellate</name>
    <dbReference type="NCBI Taxonomy" id="89957"/>
    <lineage>
        <taxon>Eukaryota</taxon>
        <taxon>Sar</taxon>
        <taxon>Alveolata</taxon>
        <taxon>Dinophyceae</taxon>
        <taxon>Suessiales</taxon>
        <taxon>Suessiaceae</taxon>
        <taxon>Polarella</taxon>
    </lineage>
</organism>
<keyword evidence="1" id="KW-0732">Signal</keyword>
<protein>
    <recommendedName>
        <fullName evidence="5">Cellulase</fullName>
    </recommendedName>
</protein>
<dbReference type="Proteomes" id="UP000654075">
    <property type="component" value="Unassembled WGS sequence"/>
</dbReference>